<evidence type="ECO:0000313" key="10">
    <source>
        <dbReference type="EMBL" id="MDN3611741.1"/>
    </source>
</evidence>
<keyword evidence="6" id="KW-0175">Coiled coil</keyword>
<dbReference type="PANTHER" id="PTHR32089">
    <property type="entry name" value="METHYL-ACCEPTING CHEMOTAXIS PROTEIN MCPB"/>
    <property type="match status" value="1"/>
</dbReference>
<proteinExistence type="inferred from homology"/>
<evidence type="ECO:0000259" key="8">
    <source>
        <dbReference type="PROSITE" id="PS50192"/>
    </source>
</evidence>
<gene>
    <name evidence="10" type="ORF">QWZ16_19270</name>
</gene>
<evidence type="ECO:0000313" key="11">
    <source>
        <dbReference type="Proteomes" id="UP001238540"/>
    </source>
</evidence>
<dbReference type="CDD" id="cd06225">
    <property type="entry name" value="HAMP"/>
    <property type="match status" value="1"/>
</dbReference>
<dbReference type="PROSITE" id="PS50111">
    <property type="entry name" value="CHEMOTAXIS_TRANSDUC_2"/>
    <property type="match status" value="1"/>
</dbReference>
<evidence type="ECO:0000256" key="3">
    <source>
        <dbReference type="ARBA" id="ARBA00023224"/>
    </source>
</evidence>
<keyword evidence="3 5" id="KW-0807">Transducer</keyword>
<comment type="similarity">
    <text evidence="4">Belongs to the methyl-accepting chemotaxis (MCP) protein family.</text>
</comment>
<evidence type="ECO:0000256" key="6">
    <source>
        <dbReference type="SAM" id="Coils"/>
    </source>
</evidence>
<keyword evidence="11" id="KW-1185">Reference proteome</keyword>
<dbReference type="Gene3D" id="1.10.287.950">
    <property type="entry name" value="Methyl-accepting chemotaxis protein"/>
    <property type="match status" value="1"/>
</dbReference>
<dbReference type="EMBL" id="JAUFQC010000027">
    <property type="protein sequence ID" value="MDN3611741.1"/>
    <property type="molecule type" value="Genomic_DNA"/>
</dbReference>
<reference evidence="11" key="1">
    <citation type="journal article" date="2019" name="Int. J. Syst. Evol. Microbiol.">
        <title>The Global Catalogue of Microorganisms (GCM) 10K type strain sequencing project: providing services to taxonomists for standard genome sequencing and annotation.</title>
        <authorList>
            <consortium name="The Broad Institute Genomics Platform"/>
            <consortium name="The Broad Institute Genome Sequencing Center for Infectious Disease"/>
            <person name="Wu L."/>
            <person name="Ma J."/>
        </authorList>
    </citation>
    <scope>NUCLEOTIDE SEQUENCE [LARGE SCALE GENOMIC DNA]</scope>
    <source>
        <strain evidence="11">CECT 7398</strain>
    </source>
</reference>
<comment type="subcellular location">
    <subcellularLocation>
        <location evidence="1">Cell inner membrane</location>
        <topology evidence="1">Multi-pass membrane protein</topology>
    </subcellularLocation>
</comment>
<organism evidence="10 11">
    <name type="scientific">Vibrio ostreicida</name>
    <dbReference type="NCBI Taxonomy" id="526588"/>
    <lineage>
        <taxon>Bacteria</taxon>
        <taxon>Pseudomonadati</taxon>
        <taxon>Pseudomonadota</taxon>
        <taxon>Gammaproteobacteria</taxon>
        <taxon>Vibrionales</taxon>
        <taxon>Vibrionaceae</taxon>
        <taxon>Vibrio</taxon>
    </lineage>
</organism>
<feature type="coiled-coil region" evidence="6">
    <location>
        <begin position="646"/>
        <end position="680"/>
    </location>
</feature>
<dbReference type="Pfam" id="PF00015">
    <property type="entry name" value="MCPsignal"/>
    <property type="match status" value="1"/>
</dbReference>
<keyword evidence="2" id="KW-0472">Membrane</keyword>
<evidence type="ECO:0000256" key="5">
    <source>
        <dbReference type="PROSITE-ProRule" id="PRU00284"/>
    </source>
</evidence>
<evidence type="ECO:0000259" key="7">
    <source>
        <dbReference type="PROSITE" id="PS50111"/>
    </source>
</evidence>
<dbReference type="PROSITE" id="PS50192">
    <property type="entry name" value="T_SNARE"/>
    <property type="match status" value="1"/>
</dbReference>
<protein>
    <submittedName>
        <fullName evidence="10">Methyl-accepting chemotaxis protein</fullName>
    </submittedName>
</protein>
<dbReference type="SMART" id="SM00304">
    <property type="entry name" value="HAMP"/>
    <property type="match status" value="1"/>
</dbReference>
<dbReference type="RefSeq" id="WP_170883016.1">
    <property type="nucleotide sequence ID" value="NZ_JABEYA020000008.1"/>
</dbReference>
<dbReference type="PROSITE" id="PS50885">
    <property type="entry name" value="HAMP"/>
    <property type="match status" value="1"/>
</dbReference>
<comment type="caution">
    <text evidence="10">The sequence shown here is derived from an EMBL/GenBank/DDBJ whole genome shotgun (WGS) entry which is preliminary data.</text>
</comment>
<keyword evidence="2" id="KW-1003">Cell membrane</keyword>
<dbReference type="Proteomes" id="UP001238540">
    <property type="component" value="Unassembled WGS sequence"/>
</dbReference>
<dbReference type="Pfam" id="PF00672">
    <property type="entry name" value="HAMP"/>
    <property type="match status" value="1"/>
</dbReference>
<feature type="domain" description="Methyl-accepting transducer" evidence="7">
    <location>
        <begin position="498"/>
        <end position="734"/>
    </location>
</feature>
<evidence type="ECO:0000259" key="9">
    <source>
        <dbReference type="PROSITE" id="PS50885"/>
    </source>
</evidence>
<dbReference type="InterPro" id="IPR003660">
    <property type="entry name" value="HAMP_dom"/>
</dbReference>
<evidence type="ECO:0000256" key="1">
    <source>
        <dbReference type="ARBA" id="ARBA00004429"/>
    </source>
</evidence>
<feature type="domain" description="HAMP" evidence="9">
    <location>
        <begin position="459"/>
        <end position="493"/>
    </location>
</feature>
<dbReference type="Gene3D" id="3.30.450.20">
    <property type="entry name" value="PAS domain"/>
    <property type="match status" value="1"/>
</dbReference>
<sequence>MKIASKIVLASTLLCSVAVVLAGMFVGWKASQLSEEALFQRATNQLTSVREIKKSEIEQYFQQIRGQIVTAAHSIGIEDAMLAFSDAFQEYPVGAVGEEDVSRLSNYYRSSFGETYRASNGGLSANALQRLDKLSLKGKALQARYIGVNPNPLGEKHQLMRDTLDTSYDLVHAKYHPSIKGFLEEFGYYDIFLVDTQGNVVYSVFKELDYATNLRSGPYAGSGLASAYKQALNLEGGEYHLEDFSPYYPSYEAAASFIATPITSNGQLSGVLIFQMPVDEIKSIMTFGEDWQYAGLGESGETYLVGSDNLLRSEPRLLIENSDVYYSVLEASGVEQSLLTQIQGKSSAMGRQRLDNQSIRSAFQGESGALVIKGYRGVDVLSVFAPLDAAGLEWVIITEMNKGEALADVDRLVQSNIVTVLMCIAFGVIGSALVSYFLGRSISHPIVSACKKIECISQENDLRARLNVEGNDEMSDLARSLNGLFVQLQTIIQKFAEATDGLNRNTQSMAGNMNSTRDSVNDQNHRTESVATAVNEMSASIAEVAQFASRAAEFVKNANDTGSEGVKVGRHLGSEIAQLNEEMKTAVDAIGRLHNESNSIAEVLDVIQGIAEQTNLLALNAAIEAARAGEQGRGFAVVADEVRSLAGRTQSSTEEIRNKIEALQRETSSVSNSIENANRTVSQGVDTCDKNTAMLEQIVTMLGDLNEMNIQIAAATEEQKAVTDEISGSITSIADASSAVSAQVSDADQVLQDLSSQSEHLNGEVSQFKY</sequence>
<dbReference type="SUPFAM" id="SSF58104">
    <property type="entry name" value="Methyl-accepting chemotaxis protein (MCP) signaling domain"/>
    <property type="match status" value="1"/>
</dbReference>
<evidence type="ECO:0000256" key="2">
    <source>
        <dbReference type="ARBA" id="ARBA00022519"/>
    </source>
</evidence>
<dbReference type="PANTHER" id="PTHR32089:SF120">
    <property type="entry name" value="METHYL-ACCEPTING CHEMOTAXIS PROTEIN TLPQ"/>
    <property type="match status" value="1"/>
</dbReference>
<dbReference type="InterPro" id="IPR004089">
    <property type="entry name" value="MCPsignal_dom"/>
</dbReference>
<dbReference type="SMART" id="SM00283">
    <property type="entry name" value="MA"/>
    <property type="match status" value="1"/>
</dbReference>
<evidence type="ECO:0000256" key="4">
    <source>
        <dbReference type="ARBA" id="ARBA00029447"/>
    </source>
</evidence>
<dbReference type="CDD" id="cd11386">
    <property type="entry name" value="MCP_signal"/>
    <property type="match status" value="1"/>
</dbReference>
<accession>A0ABT8BX58</accession>
<feature type="domain" description="T-SNARE coiled-coil homology" evidence="8">
    <location>
        <begin position="685"/>
        <end position="747"/>
    </location>
</feature>
<name>A0ABT8BX58_9VIBR</name>
<keyword evidence="2" id="KW-0997">Cell inner membrane</keyword>
<dbReference type="InterPro" id="IPR000727">
    <property type="entry name" value="T_SNARE_dom"/>
</dbReference>